<dbReference type="SUPFAM" id="SSF53448">
    <property type="entry name" value="Nucleotide-diphospho-sugar transferases"/>
    <property type="match status" value="1"/>
</dbReference>
<evidence type="ECO:0000313" key="4">
    <source>
        <dbReference type="Proteomes" id="UP000429838"/>
    </source>
</evidence>
<feature type="domain" description="Glycosyltransferase 2-like" evidence="1">
    <location>
        <begin position="13"/>
        <end position="141"/>
    </location>
</feature>
<evidence type="ECO:0000259" key="1">
    <source>
        <dbReference type="Pfam" id="PF00535"/>
    </source>
</evidence>
<keyword evidence="3" id="KW-0808">Transferase</keyword>
<dbReference type="InterPro" id="IPR001173">
    <property type="entry name" value="Glyco_trans_2-like"/>
</dbReference>
<name>A0A5M5W4S8_BACFG</name>
<gene>
    <name evidence="3" type="ORF">F2Z25_15890</name>
    <name evidence="2" type="ORF">F2Z29_23340</name>
</gene>
<accession>A0A5M5W4S8</accession>
<evidence type="ECO:0000313" key="3">
    <source>
        <dbReference type="EMBL" id="KAA5206731.1"/>
    </source>
</evidence>
<comment type="caution">
    <text evidence="3">The sequence shown here is derived from an EMBL/GenBank/DDBJ whole genome shotgun (WGS) entry which is preliminary data.</text>
</comment>
<protein>
    <submittedName>
        <fullName evidence="3">Glycosyltransferase</fullName>
    </submittedName>
</protein>
<proteinExistence type="predicted"/>
<dbReference type="Pfam" id="PF00535">
    <property type="entry name" value="Glycos_transf_2"/>
    <property type="match status" value="1"/>
</dbReference>
<dbReference type="Proteomes" id="UP000429838">
    <property type="component" value="Unassembled WGS sequence"/>
</dbReference>
<evidence type="ECO:0000313" key="5">
    <source>
        <dbReference type="Proteomes" id="UP000436803"/>
    </source>
</evidence>
<dbReference type="PANTHER" id="PTHR22916:SF67">
    <property type="entry name" value="COLANIC ACID BIOSYNTHESIS GLYCOSYL TRANSFERASE WCAE-RELATED"/>
    <property type="match status" value="1"/>
</dbReference>
<dbReference type="EMBL" id="VWAQ01000013">
    <property type="protein sequence ID" value="KAA5206731.1"/>
    <property type="molecule type" value="Genomic_DNA"/>
</dbReference>
<dbReference type="Gene3D" id="3.90.550.10">
    <property type="entry name" value="Spore Coat Polysaccharide Biosynthesis Protein SpsA, Chain A"/>
    <property type="match status" value="1"/>
</dbReference>
<dbReference type="Proteomes" id="UP000436803">
    <property type="component" value="Unassembled WGS sequence"/>
</dbReference>
<dbReference type="InterPro" id="IPR029044">
    <property type="entry name" value="Nucleotide-diphossugar_trans"/>
</dbReference>
<sequence>MSKILKSMNLRITVITVCRNSVDTIERTFTSVLNQHYLPYEYIVIDGASNDGTLGMILKYQRLFEAKNVLFQYVSEPDKGLYDAMNKALPYVAGDWVHYLNSDDFYYDNKTLYNISLFLVKTQKDIVAGNMFISSENKRTKLCRPSIIPRKLAMLFTCPFQQPATFVKAALMKNTRFDTAYRNSADYKLWVQLILKGIQYEYVNVNVTVFNVGGASANLRNMNNENIRLFKEVQLPVGAVIHRCYIHMYLLYYLKQKFPSLHLLLKRLFS</sequence>
<reference evidence="4 5" key="1">
    <citation type="journal article" date="2019" name="Nat. Med.">
        <title>A library of human gut bacterial isolates paired with longitudinal multiomics data enables mechanistic microbiome research.</title>
        <authorList>
            <person name="Poyet M."/>
            <person name="Groussin M."/>
            <person name="Gibbons S.M."/>
            <person name="Avila-Pacheco J."/>
            <person name="Jiang X."/>
            <person name="Kearney S.M."/>
            <person name="Perrotta A.R."/>
            <person name="Berdy B."/>
            <person name="Zhao S."/>
            <person name="Lieberman T.D."/>
            <person name="Swanson P.K."/>
            <person name="Smith M."/>
            <person name="Roesemann S."/>
            <person name="Alexander J.E."/>
            <person name="Rich S.A."/>
            <person name="Livny J."/>
            <person name="Vlamakis H."/>
            <person name="Clish C."/>
            <person name="Bullock K."/>
            <person name="Deik A."/>
            <person name="Scott J."/>
            <person name="Pierce K.A."/>
            <person name="Xavier R.J."/>
            <person name="Alm E.J."/>
        </authorList>
    </citation>
    <scope>NUCLEOTIDE SEQUENCE [LARGE SCALE GENOMIC DNA]</scope>
    <source>
        <strain evidence="3 4">BIOML-A1</strain>
        <strain evidence="2 5">BIOML-A7</strain>
    </source>
</reference>
<dbReference type="PANTHER" id="PTHR22916">
    <property type="entry name" value="GLYCOSYLTRANSFERASE"/>
    <property type="match status" value="1"/>
</dbReference>
<dbReference type="CDD" id="cd06433">
    <property type="entry name" value="GT_2_WfgS_like"/>
    <property type="match status" value="1"/>
</dbReference>
<organism evidence="3 4">
    <name type="scientific">Bacteroides fragilis</name>
    <dbReference type="NCBI Taxonomy" id="817"/>
    <lineage>
        <taxon>Bacteria</taxon>
        <taxon>Pseudomonadati</taxon>
        <taxon>Bacteroidota</taxon>
        <taxon>Bacteroidia</taxon>
        <taxon>Bacteroidales</taxon>
        <taxon>Bacteroidaceae</taxon>
        <taxon>Bacteroides</taxon>
    </lineage>
</organism>
<dbReference type="GO" id="GO:0016758">
    <property type="term" value="F:hexosyltransferase activity"/>
    <property type="evidence" value="ECO:0007669"/>
    <property type="project" value="UniProtKB-ARBA"/>
</dbReference>
<evidence type="ECO:0000313" key="2">
    <source>
        <dbReference type="EMBL" id="KAA5167157.1"/>
    </source>
</evidence>
<dbReference type="EMBL" id="VWAW01000035">
    <property type="protein sequence ID" value="KAA5167157.1"/>
    <property type="molecule type" value="Genomic_DNA"/>
</dbReference>
<dbReference type="AlphaFoldDB" id="A0A5M5W4S8"/>